<reference evidence="1" key="1">
    <citation type="submission" date="2019-08" db="EMBL/GenBank/DDBJ databases">
        <authorList>
            <person name="Kucharzyk K."/>
            <person name="Murdoch R.W."/>
            <person name="Higgins S."/>
            <person name="Loffler F."/>
        </authorList>
    </citation>
    <scope>NUCLEOTIDE SEQUENCE</scope>
</reference>
<sequence>MHITGDVIAKVTAQAVDGFNKTVDIENRIVVDF</sequence>
<organism evidence="1">
    <name type="scientific">bioreactor metagenome</name>
    <dbReference type="NCBI Taxonomy" id="1076179"/>
    <lineage>
        <taxon>unclassified sequences</taxon>
        <taxon>metagenomes</taxon>
        <taxon>ecological metagenomes</taxon>
    </lineage>
</organism>
<accession>A0A645J197</accession>
<evidence type="ECO:0000313" key="1">
    <source>
        <dbReference type="EMBL" id="MPN56940.1"/>
    </source>
</evidence>
<gene>
    <name evidence="1" type="ORF">SDC9_204633</name>
</gene>
<proteinExistence type="predicted"/>
<protein>
    <submittedName>
        <fullName evidence="1">Uncharacterized protein</fullName>
    </submittedName>
</protein>
<comment type="caution">
    <text evidence="1">The sequence shown here is derived from an EMBL/GenBank/DDBJ whole genome shotgun (WGS) entry which is preliminary data.</text>
</comment>
<name>A0A645J197_9ZZZZ</name>
<dbReference type="EMBL" id="VSSQ01127881">
    <property type="protein sequence ID" value="MPN56940.1"/>
    <property type="molecule type" value="Genomic_DNA"/>
</dbReference>
<dbReference type="AlphaFoldDB" id="A0A645J197"/>